<dbReference type="AlphaFoldDB" id="A0A6M0IN58"/>
<dbReference type="SUPFAM" id="SSF47384">
    <property type="entry name" value="Homodimeric domain of signal transducing histidine kinase"/>
    <property type="match status" value="1"/>
</dbReference>
<evidence type="ECO:0000256" key="2">
    <source>
        <dbReference type="ARBA" id="ARBA00012438"/>
    </source>
</evidence>
<dbReference type="InterPro" id="IPR035965">
    <property type="entry name" value="PAS-like_dom_sf"/>
</dbReference>
<dbReference type="GO" id="GO:0000155">
    <property type="term" value="F:phosphorelay sensor kinase activity"/>
    <property type="evidence" value="ECO:0007669"/>
    <property type="project" value="InterPro"/>
</dbReference>
<feature type="domain" description="PAS" evidence="8">
    <location>
        <begin position="272"/>
        <end position="342"/>
    </location>
</feature>
<dbReference type="InterPro" id="IPR001610">
    <property type="entry name" value="PAC"/>
</dbReference>
<evidence type="ECO:0000256" key="3">
    <source>
        <dbReference type="ARBA" id="ARBA00022553"/>
    </source>
</evidence>
<dbReference type="PROSITE" id="PS50112">
    <property type="entry name" value="PAS"/>
    <property type="match status" value="3"/>
</dbReference>
<dbReference type="InterPro" id="IPR003661">
    <property type="entry name" value="HisK_dim/P_dom"/>
</dbReference>
<dbReference type="Pfam" id="PF00512">
    <property type="entry name" value="HisKA"/>
    <property type="match status" value="1"/>
</dbReference>
<dbReference type="PRINTS" id="PR00344">
    <property type="entry name" value="BCTRLSENSOR"/>
</dbReference>
<dbReference type="InterPro" id="IPR003594">
    <property type="entry name" value="HATPase_dom"/>
</dbReference>
<dbReference type="InterPro" id="IPR004358">
    <property type="entry name" value="Sig_transdc_His_kin-like_C"/>
</dbReference>
<feature type="domain" description="PAC" evidence="9">
    <location>
        <begin position="91"/>
        <end position="144"/>
    </location>
</feature>
<dbReference type="FunFam" id="3.30.565.10:FF:000006">
    <property type="entry name" value="Sensor histidine kinase WalK"/>
    <property type="match status" value="1"/>
</dbReference>
<dbReference type="PROSITE" id="PS50109">
    <property type="entry name" value="HIS_KIN"/>
    <property type="match status" value="1"/>
</dbReference>
<evidence type="ECO:0000259" key="7">
    <source>
        <dbReference type="PROSITE" id="PS50109"/>
    </source>
</evidence>
<dbReference type="PANTHER" id="PTHR43304:SF1">
    <property type="entry name" value="PAC DOMAIN-CONTAINING PROTEIN"/>
    <property type="match status" value="1"/>
</dbReference>
<dbReference type="InterPro" id="IPR013656">
    <property type="entry name" value="PAS_4"/>
</dbReference>
<dbReference type="Gene3D" id="1.10.287.130">
    <property type="match status" value="1"/>
</dbReference>
<dbReference type="Gene3D" id="3.30.565.10">
    <property type="entry name" value="Histidine kinase-like ATPase, C-terminal domain"/>
    <property type="match status" value="1"/>
</dbReference>
<keyword evidence="5" id="KW-0418">Kinase</keyword>
<dbReference type="CDD" id="cd00130">
    <property type="entry name" value="PAS"/>
    <property type="match status" value="3"/>
</dbReference>
<dbReference type="PANTHER" id="PTHR43304">
    <property type="entry name" value="PHYTOCHROME-LIKE PROTEIN CPH1"/>
    <property type="match status" value="1"/>
</dbReference>
<dbReference type="SMART" id="SM00388">
    <property type="entry name" value="HisKA"/>
    <property type="match status" value="1"/>
</dbReference>
<dbReference type="RefSeq" id="WP_164040114.1">
    <property type="nucleotide sequence ID" value="NZ_JAAGNZ010000001.1"/>
</dbReference>
<dbReference type="Pfam" id="PF02518">
    <property type="entry name" value="HATPase_c"/>
    <property type="match status" value="1"/>
</dbReference>
<keyword evidence="3" id="KW-0597">Phosphoprotein</keyword>
<evidence type="ECO:0000256" key="6">
    <source>
        <dbReference type="SAM" id="Coils"/>
    </source>
</evidence>
<dbReference type="SMART" id="SM00086">
    <property type="entry name" value="PAC"/>
    <property type="match status" value="5"/>
</dbReference>
<dbReference type="SUPFAM" id="SSF55874">
    <property type="entry name" value="ATPase domain of HSP90 chaperone/DNA topoisomerase II/histidine kinase"/>
    <property type="match status" value="1"/>
</dbReference>
<dbReference type="InterPro" id="IPR013655">
    <property type="entry name" value="PAS_fold_3"/>
</dbReference>
<comment type="catalytic activity">
    <reaction evidence="1">
        <text>ATP + protein L-histidine = ADP + protein N-phospho-L-histidine.</text>
        <dbReference type="EC" id="2.7.13.3"/>
    </reaction>
</comment>
<dbReference type="EC" id="2.7.13.3" evidence="2"/>
<dbReference type="CDD" id="cd00082">
    <property type="entry name" value="HisKA"/>
    <property type="match status" value="1"/>
</dbReference>
<dbReference type="Gene3D" id="3.30.450.20">
    <property type="entry name" value="PAS domain"/>
    <property type="match status" value="7"/>
</dbReference>
<dbReference type="Pfam" id="PF08447">
    <property type="entry name" value="PAS_3"/>
    <property type="match status" value="4"/>
</dbReference>
<accession>A0A6M0IN58</accession>
<keyword evidence="6" id="KW-0175">Coiled coil</keyword>
<feature type="domain" description="PAC" evidence="9">
    <location>
        <begin position="472"/>
        <end position="524"/>
    </location>
</feature>
<comment type="caution">
    <text evidence="10">The sequence shown here is derived from an EMBL/GenBank/DDBJ whole genome shotgun (WGS) entry which is preliminary data.</text>
</comment>
<evidence type="ECO:0000259" key="9">
    <source>
        <dbReference type="PROSITE" id="PS50113"/>
    </source>
</evidence>
<dbReference type="InterPro" id="IPR036890">
    <property type="entry name" value="HATPase_C_sf"/>
</dbReference>
<dbReference type="InterPro" id="IPR052162">
    <property type="entry name" value="Sensor_kinase/Photoreceptor"/>
</dbReference>
<dbReference type="InterPro" id="IPR000700">
    <property type="entry name" value="PAS-assoc_C"/>
</dbReference>
<name>A0A6M0IN58_9BACT</name>
<organism evidence="10 11">
    <name type="scientific">Spirosoma agri</name>
    <dbReference type="NCBI Taxonomy" id="1987381"/>
    <lineage>
        <taxon>Bacteria</taxon>
        <taxon>Pseudomonadati</taxon>
        <taxon>Bacteroidota</taxon>
        <taxon>Cytophagia</taxon>
        <taxon>Cytophagales</taxon>
        <taxon>Cytophagaceae</taxon>
        <taxon>Spirosoma</taxon>
    </lineage>
</organism>
<dbReference type="InterPro" id="IPR005467">
    <property type="entry name" value="His_kinase_dom"/>
</dbReference>
<sequence>MTDPDSPVDKINAARLERVTTAIQAAGIGIWEMNPIHKLVYLDDCSRVLFGGLPDGIISFEQLLTYIHLDERQKVRQAVELALTAPMGGSYEIAFRTINPETGQVRWLYSKGSAHFDRDGQPDRFLGTVQDRTPTGWAQTSRDRNETLMSEKMAEVALDNANAGYFRYSIPDDRLDYSLGFARVMTGLESHALAYQDFLDRIHPDDLLIRANAFNVAVQTGRLDYEVRIVWYDDTIHWMRARGNYLYDKSGNPYLLTGTVYDTTAEHLQREAEALLVAAFTNASVGMGFTELNGQFITVNSAFTELLGYTEEELYATTDRALTHPDDRPQHDEPIRELVAGKRQFVNLVKRYIHKDGTIRWADVNLTRITGSVDKQGRILETVRDISAEIDNQQLVATSGALFRNVTNSSPTGLWLSDEAGSLTYLNKTLVDWSGLPYESLLGAGWDNAIVEEDRLISAQIFQNAVAARAHYDVMFRLIKRDGSAMWCRAAGDPYYREDGSYAGYAGFCMDIDELVSGRSALQDSEAKFRSLIEEAPVATCLFVGRDLTIEVANEPMIEMWGKGNAVLGKPLAEAIPELEGQPFLAILDDVYTTGKTYTAQGMRADLVVNGVLGTYYFDYTYKPLCNAAGEVYAIMDMAVNVTEAVKARQELEESELFSRDIVETSPVAKVVCLGADMIIRTVNEKMQAMLGRDRSIIGMPIIDAVPELKSTLLLDRLRHVFSTGETFYQPEEKIDLIKFGRPYTGYYNYTYKALYNTAGERYGIMITATEVTDQVVARQKVEEAESSLRGAIELAELGTLQIDLKTGNLLYSDRLKYWLGLEKEEAITLRKGLRPIRKADRVIIRDYITKAVTQGKEGAFDVEYTVNATSTSRERILHAQGKAFFNEEGEAVKIIGTVQDITEQRKIQIALERLVQERTEELEATNEELAATNEELAATNEELAEANEELAKSNTGLAESNQLLTRSNQNLEQFAYIASHDLQEPLRKVQQFSSLLREQYAEVLGNSGNDLLHRMESAGSRMSMLIRDLLAFSRISTRQAQAVPVPLRHVVDYALENLAVTVEETNAQIRIAPLPTVQGDALQLGQLFQNLLANALKFSQKDRAGYRIMPQITIRAREIPTSDLPPSIKPSRQTLTYHRIEVADNGIGFDDKYVDRIFQVFQRLHNKNEYAGTGVGLAICQKVVMNHGGVITATSQPGEGATFTVYLPV</sequence>
<evidence type="ECO:0000259" key="8">
    <source>
        <dbReference type="PROSITE" id="PS50112"/>
    </source>
</evidence>
<evidence type="ECO:0000313" key="11">
    <source>
        <dbReference type="Proteomes" id="UP000477386"/>
    </source>
</evidence>
<evidence type="ECO:0000256" key="5">
    <source>
        <dbReference type="ARBA" id="ARBA00022777"/>
    </source>
</evidence>
<reference evidence="10 11" key="1">
    <citation type="submission" date="2020-02" db="EMBL/GenBank/DDBJ databases">
        <title>Draft genome sequence of two Spirosoma agri KCTC 52727 and Spirosoma terrae KCTC 52035.</title>
        <authorList>
            <person name="Rojas J."/>
            <person name="Ambika Manirajan B."/>
            <person name="Ratering S."/>
            <person name="Suarez C."/>
            <person name="Schnell S."/>
        </authorList>
    </citation>
    <scope>NUCLEOTIDE SEQUENCE [LARGE SCALE GENOMIC DNA]</scope>
    <source>
        <strain evidence="10 11">KCTC 52727</strain>
    </source>
</reference>
<dbReference type="EMBL" id="JAAGNZ010000001">
    <property type="protein sequence ID" value="NEU68353.1"/>
    <property type="molecule type" value="Genomic_DNA"/>
</dbReference>
<dbReference type="SMART" id="SM00091">
    <property type="entry name" value="PAS"/>
    <property type="match status" value="7"/>
</dbReference>
<dbReference type="Pfam" id="PF13426">
    <property type="entry name" value="PAS_9"/>
    <property type="match status" value="1"/>
</dbReference>
<keyword evidence="4" id="KW-0808">Transferase</keyword>
<feature type="coiled-coil region" evidence="6">
    <location>
        <begin position="916"/>
        <end position="957"/>
    </location>
</feature>
<dbReference type="InterPro" id="IPR036097">
    <property type="entry name" value="HisK_dim/P_sf"/>
</dbReference>
<proteinExistence type="predicted"/>
<gene>
    <name evidence="10" type="ORF">GK091_15790</name>
</gene>
<dbReference type="Pfam" id="PF08448">
    <property type="entry name" value="PAS_4"/>
    <property type="match status" value="2"/>
</dbReference>
<feature type="domain" description="Histidine kinase" evidence="7">
    <location>
        <begin position="978"/>
        <end position="1210"/>
    </location>
</feature>
<feature type="domain" description="PAS" evidence="8">
    <location>
        <begin position="399"/>
        <end position="469"/>
    </location>
</feature>
<dbReference type="NCBIfam" id="TIGR00229">
    <property type="entry name" value="sensory_box"/>
    <property type="match status" value="2"/>
</dbReference>
<feature type="domain" description="PAS" evidence="8">
    <location>
        <begin position="15"/>
        <end position="86"/>
    </location>
</feature>
<dbReference type="PROSITE" id="PS50113">
    <property type="entry name" value="PAC"/>
    <property type="match status" value="3"/>
</dbReference>
<feature type="domain" description="PAC" evidence="9">
    <location>
        <begin position="861"/>
        <end position="914"/>
    </location>
</feature>
<dbReference type="Proteomes" id="UP000477386">
    <property type="component" value="Unassembled WGS sequence"/>
</dbReference>
<dbReference type="InterPro" id="IPR000014">
    <property type="entry name" value="PAS"/>
</dbReference>
<evidence type="ECO:0000256" key="1">
    <source>
        <dbReference type="ARBA" id="ARBA00000085"/>
    </source>
</evidence>
<dbReference type="SMART" id="SM00387">
    <property type="entry name" value="HATPase_c"/>
    <property type="match status" value="1"/>
</dbReference>
<dbReference type="Gene3D" id="2.10.70.100">
    <property type="match status" value="2"/>
</dbReference>
<evidence type="ECO:0000313" key="10">
    <source>
        <dbReference type="EMBL" id="NEU68353.1"/>
    </source>
</evidence>
<keyword evidence="11" id="KW-1185">Reference proteome</keyword>
<dbReference type="SUPFAM" id="SSF55785">
    <property type="entry name" value="PYP-like sensor domain (PAS domain)"/>
    <property type="match status" value="7"/>
</dbReference>
<protein>
    <recommendedName>
        <fullName evidence="2">histidine kinase</fullName>
        <ecNumber evidence="2">2.7.13.3</ecNumber>
    </recommendedName>
</protein>
<evidence type="ECO:0000256" key="4">
    <source>
        <dbReference type="ARBA" id="ARBA00022679"/>
    </source>
</evidence>